<keyword evidence="1" id="KW-1133">Transmembrane helix</keyword>
<feature type="transmembrane region" description="Helical" evidence="1">
    <location>
        <begin position="142"/>
        <end position="164"/>
    </location>
</feature>
<dbReference type="RefSeq" id="WP_166226489.1">
    <property type="nucleotide sequence ID" value="NZ_CP049989.1"/>
</dbReference>
<feature type="transmembrane region" description="Helical" evidence="1">
    <location>
        <begin position="269"/>
        <end position="289"/>
    </location>
</feature>
<feature type="transmembrane region" description="Helical" evidence="1">
    <location>
        <begin position="12"/>
        <end position="30"/>
    </location>
</feature>
<dbReference type="Proteomes" id="UP000503162">
    <property type="component" value="Chromosome"/>
</dbReference>
<sequence length="634" mass="67591">MVAHLRGGGAWRIAALLGALGAAGLGLWWAGQHPLGPGWAVVAFIAIAALAAARPTGSVVVFASLLPVVDLGLQTGPWAAEETDLLVLATATGVLARLAVRSADAGLPSLTRRLAVFWLCGALVLLGGAAPVWGAAPPAEPGLLWPASKAFVWASLLLPLWLAAHAGDAERLAWRWTLGQALGLALVGGTVLLELVGFSGWPLALPGYRAVGWFWEMRLGGGAIDVYLACTLPLTAWALLRERPGRRWWVLAGLHLLALQVLVATQSRALVVAAAVAIVLLLACAARWPTPGWSRRQRWRWALFAGLLTAQLGWGLYMGSDLQQRLATSAGDLGSRLQHWGRALDTLADRPIGWGLGAGQLPARYGAVPGEGEFPGRLEWRREGQGGVRPWLSGPLSDPRIGHLFGLSQRLYGLQPGGHTVRWAIAASQPATLLLSVCERHLLYDRRCQWRRVQVPASDAGASPAPLVETVLRGSAFERDGWLASVRPAMLGVSVLTPGATVRVDRLELWDTSGRQRLANSDFSDGAARWVGAAQGRFEPWHVDNLYLEFLLERGAPGLAGLLVLLGAALLAGWRASRADPWSAAPGMLAAALALGLLGLLISSAEMPRLMLLVWLGLGMCLQLKPKTSHKVRM</sequence>
<feature type="transmembrane region" description="Helical" evidence="1">
    <location>
        <begin position="301"/>
        <end position="319"/>
    </location>
</feature>
<evidence type="ECO:0000313" key="3">
    <source>
        <dbReference type="Proteomes" id="UP000503162"/>
    </source>
</evidence>
<protein>
    <recommendedName>
        <fullName evidence="4">O-antigen ligase domain-containing protein</fullName>
    </recommendedName>
</protein>
<proteinExistence type="predicted"/>
<feature type="transmembrane region" description="Helical" evidence="1">
    <location>
        <begin position="555"/>
        <end position="574"/>
    </location>
</feature>
<feature type="transmembrane region" description="Helical" evidence="1">
    <location>
        <begin position="247"/>
        <end position="263"/>
    </location>
</feature>
<organism evidence="2 3">
    <name type="scientific">Hydrogenophaga crocea</name>
    <dbReference type="NCBI Taxonomy" id="2716225"/>
    <lineage>
        <taxon>Bacteria</taxon>
        <taxon>Pseudomonadati</taxon>
        <taxon>Pseudomonadota</taxon>
        <taxon>Betaproteobacteria</taxon>
        <taxon>Burkholderiales</taxon>
        <taxon>Comamonadaceae</taxon>
        <taxon>Hydrogenophaga</taxon>
    </lineage>
</organism>
<keyword evidence="1" id="KW-0812">Transmembrane</keyword>
<evidence type="ECO:0008006" key="4">
    <source>
        <dbReference type="Google" id="ProtNLM"/>
    </source>
</evidence>
<feature type="transmembrane region" description="Helical" evidence="1">
    <location>
        <begin position="115"/>
        <end position="136"/>
    </location>
</feature>
<feature type="transmembrane region" description="Helical" evidence="1">
    <location>
        <begin position="581"/>
        <end position="601"/>
    </location>
</feature>
<reference evidence="2 3" key="1">
    <citation type="submission" date="2020-03" db="EMBL/GenBank/DDBJ databases">
        <title>Hydrogenophaga sp. nov. isolated from cyanobacterial mat.</title>
        <authorList>
            <person name="Thorat V."/>
            <person name="Kirdat K."/>
            <person name="Tiwarekar B."/>
            <person name="Costa E.D."/>
            <person name="Yadav A."/>
        </authorList>
    </citation>
    <scope>NUCLEOTIDE SEQUENCE [LARGE SCALE GENOMIC DNA]</scope>
    <source>
        <strain evidence="2 3">BA0156</strain>
    </source>
</reference>
<keyword evidence="1" id="KW-0472">Membrane</keyword>
<keyword evidence="3" id="KW-1185">Reference proteome</keyword>
<feature type="transmembrane region" description="Helical" evidence="1">
    <location>
        <begin position="36"/>
        <end position="53"/>
    </location>
</feature>
<dbReference type="AlphaFoldDB" id="A0A6G8IFR9"/>
<dbReference type="KEGG" id="hcz:G9Q37_07025"/>
<feature type="transmembrane region" description="Helical" evidence="1">
    <location>
        <begin position="607"/>
        <end position="624"/>
    </location>
</feature>
<dbReference type="InterPro" id="IPR051533">
    <property type="entry name" value="WaaL-like"/>
</dbReference>
<name>A0A6G8IFR9_9BURK</name>
<dbReference type="PANTHER" id="PTHR37422:SF13">
    <property type="entry name" value="LIPOPOLYSACCHARIDE BIOSYNTHESIS PROTEIN PA4999-RELATED"/>
    <property type="match status" value="1"/>
</dbReference>
<dbReference type="GO" id="GO:0016020">
    <property type="term" value="C:membrane"/>
    <property type="evidence" value="ECO:0007669"/>
    <property type="project" value="UniProtKB-SubCell"/>
</dbReference>
<gene>
    <name evidence="2" type="ORF">G9Q37_07025</name>
</gene>
<evidence type="ECO:0000256" key="1">
    <source>
        <dbReference type="SAM" id="Phobius"/>
    </source>
</evidence>
<dbReference type="EMBL" id="CP049989">
    <property type="protein sequence ID" value="QIM51908.1"/>
    <property type="molecule type" value="Genomic_DNA"/>
</dbReference>
<feature type="transmembrane region" description="Helical" evidence="1">
    <location>
        <begin position="219"/>
        <end position="240"/>
    </location>
</feature>
<evidence type="ECO:0000313" key="2">
    <source>
        <dbReference type="EMBL" id="QIM51908.1"/>
    </source>
</evidence>
<feature type="transmembrane region" description="Helical" evidence="1">
    <location>
        <begin position="176"/>
        <end position="199"/>
    </location>
</feature>
<dbReference type="PANTHER" id="PTHR37422">
    <property type="entry name" value="TEICHURONIC ACID BIOSYNTHESIS PROTEIN TUAE"/>
    <property type="match status" value="1"/>
</dbReference>
<accession>A0A6G8IFR9</accession>